<feature type="transmembrane region" description="Helical" evidence="12">
    <location>
        <begin position="29"/>
        <end position="50"/>
    </location>
</feature>
<keyword evidence="12" id="KW-0256">Endoplasmic reticulum</keyword>
<dbReference type="GO" id="GO:0005789">
    <property type="term" value="C:endoplasmic reticulum membrane"/>
    <property type="evidence" value="ECO:0007669"/>
    <property type="project" value="UniProtKB-SubCell"/>
</dbReference>
<evidence type="ECO:0000256" key="5">
    <source>
        <dbReference type="ARBA" id="ARBA00022603"/>
    </source>
</evidence>
<evidence type="ECO:0000256" key="7">
    <source>
        <dbReference type="ARBA" id="ARBA00022691"/>
    </source>
</evidence>
<dbReference type="PANTHER" id="PTHR12714">
    <property type="entry name" value="PROTEIN-S ISOPRENYLCYSTEINE O-METHYLTRANSFERASE"/>
    <property type="match status" value="1"/>
</dbReference>
<comment type="similarity">
    <text evidence="2 12">Belongs to the class VI-like SAM-binding methyltransferase superfamily. Isoprenylcysteine carboxyl methyltransferase family.</text>
</comment>
<keyword evidence="8 12" id="KW-0812">Transmembrane</keyword>
<name>A0A0X8HW46_9SACH</name>
<gene>
    <name evidence="13" type="ORF">AW171_hschr84556</name>
</gene>
<dbReference type="Gene3D" id="1.20.120.1630">
    <property type="match status" value="1"/>
</dbReference>
<dbReference type="GO" id="GO:0004671">
    <property type="term" value="F:protein C-terminal S-isoprenylcysteine carboxyl O-methyltransferase activity"/>
    <property type="evidence" value="ECO:0007669"/>
    <property type="project" value="UniProtKB-EC"/>
</dbReference>
<comment type="catalytic activity">
    <reaction evidence="12">
        <text>[protein]-C-terminal S-[(2E,6E)-farnesyl]-L-cysteine + S-adenosyl-L-methionine = [protein]-C-terminal S-[(2E,6E)-farnesyl]-L-cysteine methyl ester + S-adenosyl-L-homocysteine</text>
        <dbReference type="Rhea" id="RHEA:21672"/>
        <dbReference type="Rhea" id="RHEA-COMP:12125"/>
        <dbReference type="Rhea" id="RHEA-COMP:12126"/>
        <dbReference type="ChEBI" id="CHEBI:57856"/>
        <dbReference type="ChEBI" id="CHEBI:59789"/>
        <dbReference type="ChEBI" id="CHEBI:90510"/>
        <dbReference type="ChEBI" id="CHEBI:90511"/>
        <dbReference type="EC" id="2.1.1.100"/>
    </reaction>
</comment>
<evidence type="ECO:0000256" key="3">
    <source>
        <dbReference type="ARBA" id="ARBA00012151"/>
    </source>
</evidence>
<dbReference type="STRING" id="45286.A0A0X8HW46"/>
<dbReference type="PROSITE" id="PS51564">
    <property type="entry name" value="SAM_ICMT"/>
    <property type="match status" value="1"/>
</dbReference>
<feature type="transmembrane region" description="Helical" evidence="12">
    <location>
        <begin position="123"/>
        <end position="141"/>
    </location>
</feature>
<evidence type="ECO:0000256" key="4">
    <source>
        <dbReference type="ARBA" id="ARBA00022507"/>
    </source>
</evidence>
<dbReference type="InterPro" id="IPR025770">
    <property type="entry name" value="PPMT_MeTrfase"/>
</dbReference>
<feature type="transmembrane region" description="Helical" evidence="12">
    <location>
        <begin position="184"/>
        <end position="212"/>
    </location>
</feature>
<evidence type="ECO:0000256" key="2">
    <source>
        <dbReference type="ARBA" id="ARBA00009140"/>
    </source>
</evidence>
<dbReference type="EMBL" id="CP014248">
    <property type="protein sequence ID" value="AMD22508.1"/>
    <property type="molecule type" value="Genomic_DNA"/>
</dbReference>
<dbReference type="GO" id="GO:0019236">
    <property type="term" value="P:response to pheromone"/>
    <property type="evidence" value="ECO:0007669"/>
    <property type="project" value="UniProtKB-KW"/>
</dbReference>
<proteinExistence type="inferred from homology"/>
<dbReference type="InterPro" id="IPR007269">
    <property type="entry name" value="ICMT_MeTrfase"/>
</dbReference>
<dbReference type="Proteomes" id="UP000243052">
    <property type="component" value="Chromosome viii"/>
</dbReference>
<dbReference type="GO" id="GO:0032259">
    <property type="term" value="P:methylation"/>
    <property type="evidence" value="ECO:0007669"/>
    <property type="project" value="UniProtKB-KW"/>
</dbReference>
<reference evidence="13 14" key="1">
    <citation type="submission" date="2016-01" db="EMBL/GenBank/DDBJ databases">
        <title>Genome sequence of the yeast Holleya sinecauda.</title>
        <authorList>
            <person name="Dietrich F.S."/>
        </authorList>
    </citation>
    <scope>NUCLEOTIDE SEQUENCE [LARGE SCALE GENOMIC DNA]</scope>
    <source>
        <strain evidence="13 14">ATCC 58844</strain>
    </source>
</reference>
<protein>
    <recommendedName>
        <fullName evidence="11 12">Protein-S-isoprenylcysteine O-methyltransferase</fullName>
        <ecNumber evidence="3 12">2.1.1.100</ecNumber>
    </recommendedName>
</protein>
<evidence type="ECO:0000313" key="13">
    <source>
        <dbReference type="EMBL" id="AMD22508.1"/>
    </source>
</evidence>
<dbReference type="EC" id="2.1.1.100" evidence="3 12"/>
<evidence type="ECO:0000256" key="9">
    <source>
        <dbReference type="ARBA" id="ARBA00022989"/>
    </source>
</evidence>
<evidence type="ECO:0000256" key="10">
    <source>
        <dbReference type="ARBA" id="ARBA00023136"/>
    </source>
</evidence>
<evidence type="ECO:0000256" key="6">
    <source>
        <dbReference type="ARBA" id="ARBA00022679"/>
    </source>
</evidence>
<keyword evidence="10 12" id="KW-0472">Membrane</keyword>
<organism evidence="13 14">
    <name type="scientific">Eremothecium sinecaudum</name>
    <dbReference type="NCBI Taxonomy" id="45286"/>
    <lineage>
        <taxon>Eukaryota</taxon>
        <taxon>Fungi</taxon>
        <taxon>Dikarya</taxon>
        <taxon>Ascomycota</taxon>
        <taxon>Saccharomycotina</taxon>
        <taxon>Saccharomycetes</taxon>
        <taxon>Saccharomycetales</taxon>
        <taxon>Saccharomycetaceae</taxon>
        <taxon>Eremothecium</taxon>
    </lineage>
</organism>
<dbReference type="GeneID" id="28725866"/>
<comment type="subcellular location">
    <subcellularLocation>
        <location evidence="12">Endoplasmic reticulum membrane</location>
        <topology evidence="12">Multi-pass membrane protein</topology>
    </subcellularLocation>
    <subcellularLocation>
        <location evidence="1">Membrane</location>
        <topology evidence="1">Multi-pass membrane protein</topology>
    </subcellularLocation>
</comment>
<keyword evidence="7 12" id="KW-0949">S-adenosyl-L-methionine</keyword>
<feature type="transmembrane region" description="Helical" evidence="12">
    <location>
        <begin position="55"/>
        <end position="73"/>
    </location>
</feature>
<keyword evidence="9 12" id="KW-1133">Transmembrane helix</keyword>
<feature type="transmembrane region" description="Helical" evidence="12">
    <location>
        <begin position="93"/>
        <end position="111"/>
    </location>
</feature>
<dbReference type="RefSeq" id="XP_017989504.1">
    <property type="nucleotide sequence ID" value="XM_018134224.1"/>
</dbReference>
<evidence type="ECO:0000256" key="11">
    <source>
        <dbReference type="ARBA" id="ARBA00023656"/>
    </source>
</evidence>
<dbReference type="GO" id="GO:0007323">
    <property type="term" value="P:peptide pheromone maturation"/>
    <property type="evidence" value="ECO:0007669"/>
    <property type="project" value="UniProtKB-ARBA"/>
</dbReference>
<evidence type="ECO:0000256" key="1">
    <source>
        <dbReference type="ARBA" id="ARBA00004141"/>
    </source>
</evidence>
<dbReference type="OrthoDB" id="422086at2759"/>
<keyword evidence="14" id="KW-1185">Reference proteome</keyword>
<sequence length="246" mass="28521">MESEEGEELPIIIDGKAYPNIVKNPLDEISITSFALGALLGLSFAIVPYLRFRNFAIYVGSLATFHFLEYYVTAKFNPGKVHANSFLIRNGSSYFLAHTFAMCEVFLESYFWPGWKSTWASSFHRWAVVLGLICIIFGQYVRTNAMITAGQSFSHIVKTRKNKDHILVKNGIYSWSRHPAYCGYFWWAIGTQLLLLNPISLLLYIVVLWRFFNERIEYEERFLIKFFGKEYHNYKKVVSVGIPFIS</sequence>
<dbReference type="FunFam" id="1.20.120.1630:FF:000018">
    <property type="entry name" value="Protein-S-isoprenylcysteine O-methyltransferase"/>
    <property type="match status" value="1"/>
</dbReference>
<dbReference type="AlphaFoldDB" id="A0A0X8HW46"/>
<dbReference type="PANTHER" id="PTHR12714:SF9">
    <property type="entry name" value="PROTEIN-S-ISOPRENYLCYSTEINE O-METHYLTRANSFERASE"/>
    <property type="match status" value="1"/>
</dbReference>
<keyword evidence="6" id="KW-0808">Transferase</keyword>
<keyword evidence="4" id="KW-0589">Pheromone response</keyword>
<evidence type="ECO:0000256" key="8">
    <source>
        <dbReference type="ARBA" id="ARBA00022692"/>
    </source>
</evidence>
<dbReference type="Pfam" id="PF04140">
    <property type="entry name" value="ICMT"/>
    <property type="match status" value="1"/>
</dbReference>
<evidence type="ECO:0000313" key="14">
    <source>
        <dbReference type="Proteomes" id="UP000243052"/>
    </source>
</evidence>
<keyword evidence="5 12" id="KW-0489">Methyltransferase</keyword>
<evidence type="ECO:0000256" key="12">
    <source>
        <dbReference type="RuleBase" id="RU362022"/>
    </source>
</evidence>
<accession>A0A0X8HW46</accession>